<dbReference type="SUPFAM" id="SSF49452">
    <property type="entry name" value="Starch-binding domain-like"/>
    <property type="match status" value="1"/>
</dbReference>
<dbReference type="SUPFAM" id="SSF48452">
    <property type="entry name" value="TPR-like"/>
    <property type="match status" value="1"/>
</dbReference>
<keyword evidence="2" id="KW-1185">Reference proteome</keyword>
<evidence type="ECO:0008006" key="3">
    <source>
        <dbReference type="Google" id="ProtNLM"/>
    </source>
</evidence>
<organism evidence="1 2">
    <name type="scientific">Paenibacillus albidus</name>
    <dbReference type="NCBI Taxonomy" id="2041023"/>
    <lineage>
        <taxon>Bacteria</taxon>
        <taxon>Bacillati</taxon>
        <taxon>Bacillota</taxon>
        <taxon>Bacilli</taxon>
        <taxon>Bacillales</taxon>
        <taxon>Paenibacillaceae</taxon>
        <taxon>Paenibacillus</taxon>
    </lineage>
</organism>
<dbReference type="GO" id="GO:0030246">
    <property type="term" value="F:carbohydrate binding"/>
    <property type="evidence" value="ECO:0007669"/>
    <property type="project" value="InterPro"/>
</dbReference>
<dbReference type="Proteomes" id="UP000637643">
    <property type="component" value="Unassembled WGS sequence"/>
</dbReference>
<dbReference type="Gene3D" id="1.25.40.10">
    <property type="entry name" value="Tetratricopeptide repeat domain"/>
    <property type="match status" value="1"/>
</dbReference>
<dbReference type="InterPro" id="IPR011990">
    <property type="entry name" value="TPR-like_helical_dom_sf"/>
</dbReference>
<dbReference type="InterPro" id="IPR013784">
    <property type="entry name" value="Carb-bd-like_fold"/>
</dbReference>
<reference evidence="1" key="1">
    <citation type="journal article" date="2014" name="Int. J. Syst. Evol. Microbiol.">
        <title>Complete genome sequence of Corynebacterium casei LMG S-19264T (=DSM 44701T), isolated from a smear-ripened cheese.</title>
        <authorList>
            <consortium name="US DOE Joint Genome Institute (JGI-PGF)"/>
            <person name="Walter F."/>
            <person name="Albersmeier A."/>
            <person name="Kalinowski J."/>
            <person name="Ruckert C."/>
        </authorList>
    </citation>
    <scope>NUCLEOTIDE SEQUENCE</scope>
    <source>
        <strain evidence="1">CGMCC 1.16134</strain>
    </source>
</reference>
<name>A0A917CVE6_9BACL</name>
<gene>
    <name evidence="1" type="ORF">GCM10010912_51460</name>
</gene>
<dbReference type="AlphaFoldDB" id="A0A917CVE6"/>
<proteinExistence type="predicted"/>
<dbReference type="EMBL" id="BMKR01000030">
    <property type="protein sequence ID" value="GGG00287.1"/>
    <property type="molecule type" value="Genomic_DNA"/>
</dbReference>
<dbReference type="RefSeq" id="WP_189029967.1">
    <property type="nucleotide sequence ID" value="NZ_BMKR01000030.1"/>
</dbReference>
<protein>
    <recommendedName>
        <fullName evidence="3">Carboxypeptidase regulatory-like domain-containing protein</fullName>
    </recommendedName>
</protein>
<reference evidence="1" key="2">
    <citation type="submission" date="2020-09" db="EMBL/GenBank/DDBJ databases">
        <authorList>
            <person name="Sun Q."/>
            <person name="Zhou Y."/>
        </authorList>
    </citation>
    <scope>NUCLEOTIDE SEQUENCE</scope>
    <source>
        <strain evidence="1">CGMCC 1.16134</strain>
    </source>
</reference>
<comment type="caution">
    <text evidence="1">The sequence shown here is derived from an EMBL/GenBank/DDBJ whole genome shotgun (WGS) entry which is preliminary data.</text>
</comment>
<accession>A0A917CVE6</accession>
<evidence type="ECO:0000313" key="2">
    <source>
        <dbReference type="Proteomes" id="UP000637643"/>
    </source>
</evidence>
<sequence length="755" mass="84285">MKIRLKVKHLVLLLLLPATLLITFLLTFNPSRADQENRAALSSEGSAREQLLQQINAATGSRRMELIQEKVLDTAHNDFPSRFDVYIGASMSQTGSRQEADVSPLLPEDRITLLEEYIRKGPADARMVRALKQLATEYAAAGQSGSIAEALASAGERVAPSAPISRELTLYRAERALDQGDIGLAASTLNQADTSRSLMDAEQGGRYDALLGRILFAQGKAKEALDVVSGGLTSYQEYWKTMDSSIYNGTEAADSSGSTTEMLLKSLQTALRSAMDMEKTQPAAVSGTLRRSDGTPIPRAGVFLRTESEVNHSVTDAEPYRIVTDEQGHFEFHGVIPGFYQLHLGLSFEQVDGYIWPTQPDDWLEIKPGEQVNKELVLQPLLELKSPVNQVALSGQKVDFEWEAVKGAAYYSLTGHIWPKDGGSNGSVIREHIEGNQISIPVDELYYKSTGISYGSKADWQSLEPASVLGFMSPGHLSWSVDAYDAEGNLLTRSNGYRLDEDTMGNLPFFTLQKRTLTAADRLLLDHKLDQALEAYRQDYDINPQDIHAMHMLYRMKDARASINEDKQEEAETLPLLQQLMLLQPNEDYAFTLSHFFYKQKDWVSYNKYYAQYLQLSGQDPNEYVRSVHATALMQQGKLEEARQQFAIALEQDDSHRFIGSFLAAELYAGAPLHAVLELAGRYPDHSFGGSGNRWPLMIGKLISAKARQPQLFEQQLQEKLQWYAEGQEDRLEQWMEQSKDSALKAFMEAVLAVG</sequence>
<evidence type="ECO:0000313" key="1">
    <source>
        <dbReference type="EMBL" id="GGG00287.1"/>
    </source>
</evidence>